<reference evidence="2 3" key="1">
    <citation type="submission" date="2019-02" db="EMBL/GenBank/DDBJ databases">
        <title>Deep-cultivation of Planctomycetes and their phenomic and genomic characterization uncovers novel biology.</title>
        <authorList>
            <person name="Wiegand S."/>
            <person name="Jogler M."/>
            <person name="Boedeker C."/>
            <person name="Pinto D."/>
            <person name="Vollmers J."/>
            <person name="Rivas-Marin E."/>
            <person name="Kohn T."/>
            <person name="Peeters S.H."/>
            <person name="Heuer A."/>
            <person name="Rast P."/>
            <person name="Oberbeckmann S."/>
            <person name="Bunk B."/>
            <person name="Jeske O."/>
            <person name="Meyerdierks A."/>
            <person name="Storesund J.E."/>
            <person name="Kallscheuer N."/>
            <person name="Luecker S."/>
            <person name="Lage O.M."/>
            <person name="Pohl T."/>
            <person name="Merkel B.J."/>
            <person name="Hornburger P."/>
            <person name="Mueller R.-W."/>
            <person name="Bruemmer F."/>
            <person name="Labrenz M."/>
            <person name="Spormann A.M."/>
            <person name="Op den Camp H."/>
            <person name="Overmann J."/>
            <person name="Amann R."/>
            <person name="Jetten M.S.M."/>
            <person name="Mascher T."/>
            <person name="Medema M.H."/>
            <person name="Devos D.P."/>
            <person name="Kaster A.-K."/>
            <person name="Ovreas L."/>
            <person name="Rohde M."/>
            <person name="Galperin M.Y."/>
            <person name="Jogler C."/>
        </authorList>
    </citation>
    <scope>NUCLEOTIDE SEQUENCE [LARGE SCALE GENOMIC DNA]</scope>
    <source>
        <strain evidence="2 3">K23_9</strain>
    </source>
</reference>
<feature type="domain" description="Methyltransferase FkbM" evidence="1">
    <location>
        <begin position="132"/>
        <end position="293"/>
    </location>
</feature>
<evidence type="ECO:0000313" key="3">
    <source>
        <dbReference type="Proteomes" id="UP000319817"/>
    </source>
</evidence>
<dbReference type="InterPro" id="IPR052514">
    <property type="entry name" value="SAM-dependent_MTase"/>
</dbReference>
<dbReference type="EMBL" id="CP036526">
    <property type="protein sequence ID" value="QDT08779.1"/>
    <property type="molecule type" value="Genomic_DNA"/>
</dbReference>
<dbReference type="InterPro" id="IPR006342">
    <property type="entry name" value="FkbM_mtfrase"/>
</dbReference>
<dbReference type="InterPro" id="IPR029063">
    <property type="entry name" value="SAM-dependent_MTases_sf"/>
</dbReference>
<dbReference type="PANTHER" id="PTHR34203">
    <property type="entry name" value="METHYLTRANSFERASE, FKBM FAMILY PROTEIN"/>
    <property type="match status" value="1"/>
</dbReference>
<evidence type="ECO:0000313" key="2">
    <source>
        <dbReference type="EMBL" id="QDT08779.1"/>
    </source>
</evidence>
<keyword evidence="2" id="KW-0808">Transferase</keyword>
<dbReference type="Pfam" id="PF05050">
    <property type="entry name" value="Methyltransf_21"/>
    <property type="match status" value="1"/>
</dbReference>
<dbReference type="GO" id="GO:0032259">
    <property type="term" value="P:methylation"/>
    <property type="evidence" value="ECO:0007669"/>
    <property type="project" value="UniProtKB-KW"/>
</dbReference>
<dbReference type="Proteomes" id="UP000319817">
    <property type="component" value="Chromosome"/>
</dbReference>
<name>A0A517NNS1_9BACT</name>
<proteinExistence type="predicted"/>
<dbReference type="AlphaFoldDB" id="A0A517NNS1"/>
<dbReference type="NCBIfam" id="TIGR01444">
    <property type="entry name" value="fkbM_fam"/>
    <property type="match status" value="1"/>
</dbReference>
<dbReference type="OrthoDB" id="261740at2"/>
<gene>
    <name evidence="2" type="ORF">K239x_07210</name>
</gene>
<dbReference type="PANTHER" id="PTHR34203:SF15">
    <property type="entry name" value="SLL1173 PROTEIN"/>
    <property type="match status" value="1"/>
</dbReference>
<dbReference type="RefSeq" id="WP_145416262.1">
    <property type="nucleotide sequence ID" value="NZ_CP036526.1"/>
</dbReference>
<sequence length="336" mass="36910">MPITADVPSISVADNDASKADRFANRGHGPNVLPLTSRPAPPISQQFLRATIAKFCRVYPLLSGCTQIANFSLLRHLTDQEEFVVSKLRDGSAIHLQLNDYGGRSMYYFGDYDPKITKILKKLLRPGDNVIDIGANFGLISLMAAKLVGPRGQVHAFEPQVGLASLIEAAAADNDYRHLLVHPIALSDADGEAEMFLSPGVTGAASLVRDDLAGVQSESVRVAAAGAYFDSLGLAKTRLVKIDVEGHEYTVLKAAEPWLSKHRPDAILFETQDYDTPLADRPVLRLLEPLGYEFYPITKSRLRFNLLPSESLSPWARDHAHDVLAVQPWRCSEILE</sequence>
<keyword evidence="3" id="KW-1185">Reference proteome</keyword>
<protein>
    <submittedName>
        <fullName evidence="2">Methyltransferase domain protein</fullName>
    </submittedName>
</protein>
<evidence type="ECO:0000259" key="1">
    <source>
        <dbReference type="Pfam" id="PF05050"/>
    </source>
</evidence>
<keyword evidence="2" id="KW-0489">Methyltransferase</keyword>
<accession>A0A517NNS1</accession>
<organism evidence="2 3">
    <name type="scientific">Stieleria marina</name>
    <dbReference type="NCBI Taxonomy" id="1930275"/>
    <lineage>
        <taxon>Bacteria</taxon>
        <taxon>Pseudomonadati</taxon>
        <taxon>Planctomycetota</taxon>
        <taxon>Planctomycetia</taxon>
        <taxon>Pirellulales</taxon>
        <taxon>Pirellulaceae</taxon>
        <taxon>Stieleria</taxon>
    </lineage>
</organism>
<dbReference type="GO" id="GO:0008168">
    <property type="term" value="F:methyltransferase activity"/>
    <property type="evidence" value="ECO:0007669"/>
    <property type="project" value="UniProtKB-KW"/>
</dbReference>
<dbReference type="SUPFAM" id="SSF53335">
    <property type="entry name" value="S-adenosyl-L-methionine-dependent methyltransferases"/>
    <property type="match status" value="1"/>
</dbReference>
<dbReference type="Gene3D" id="3.40.50.150">
    <property type="entry name" value="Vaccinia Virus protein VP39"/>
    <property type="match status" value="1"/>
</dbReference>